<dbReference type="RefSeq" id="WP_124955457.1">
    <property type="nucleotide sequence ID" value="NZ_RRCH01000028.1"/>
</dbReference>
<dbReference type="PANTHER" id="PTHR45947:SF3">
    <property type="entry name" value="SULFOQUINOVOSYL TRANSFERASE SQD2"/>
    <property type="match status" value="1"/>
</dbReference>
<organism evidence="3 4">
    <name type="scientific">Halocatena pleomorpha</name>
    <dbReference type="NCBI Taxonomy" id="1785090"/>
    <lineage>
        <taxon>Archaea</taxon>
        <taxon>Methanobacteriati</taxon>
        <taxon>Methanobacteriota</taxon>
        <taxon>Stenosarchaea group</taxon>
        <taxon>Halobacteria</taxon>
        <taxon>Halobacteriales</taxon>
        <taxon>Natronomonadaceae</taxon>
        <taxon>Halocatena</taxon>
    </lineage>
</organism>
<evidence type="ECO:0000313" key="4">
    <source>
        <dbReference type="Proteomes" id="UP000282322"/>
    </source>
</evidence>
<gene>
    <name evidence="3" type="ORF">EIK79_12570</name>
</gene>
<dbReference type="Gene3D" id="3.40.50.2000">
    <property type="entry name" value="Glycogen Phosphorylase B"/>
    <property type="match status" value="2"/>
</dbReference>
<proteinExistence type="predicted"/>
<sequence>MTRIFYPYTTGSDSPIPNLFENIGKHVASDGYEITILSNRRNGILNHAGIRERYAGTPGSVLRRLRYLGACLGRHDIIHTGGLAHYTISRISHARNRSLRHLHTFRVDVDTPTFPTEQKRRLLEYTDRVSAVSKHTARTAEEAYDVDVEVIYNGVNTDVFHPNHTVTNGSLSGREEKPTFIFVGNFVERKRPKHVVEVAQRVDDAQFLMFGDGPLFESVQRSADGLDNVTLHGRVDKSELPSVYANCTGLLFPSLREGCPNVVMEAMASGIPVVGYDATSMPELVTHEETGWLAAPDDIDGLVDGVRFVMERKADDFLHKTRGYIEENHRFDRIAEQYLQLYDEMLTR</sequence>
<dbReference type="OrthoDB" id="132546at2157"/>
<dbReference type="InterPro" id="IPR050194">
    <property type="entry name" value="Glycosyltransferase_grp1"/>
</dbReference>
<dbReference type="AlphaFoldDB" id="A0A3P3R8U8"/>
<dbReference type="InterPro" id="IPR028098">
    <property type="entry name" value="Glyco_trans_4-like_N"/>
</dbReference>
<dbReference type="PANTHER" id="PTHR45947">
    <property type="entry name" value="SULFOQUINOVOSYL TRANSFERASE SQD2"/>
    <property type="match status" value="1"/>
</dbReference>
<accession>A0A3P3R8U8</accession>
<keyword evidence="4" id="KW-1185">Reference proteome</keyword>
<evidence type="ECO:0000259" key="1">
    <source>
        <dbReference type="Pfam" id="PF00534"/>
    </source>
</evidence>
<dbReference type="InterPro" id="IPR001296">
    <property type="entry name" value="Glyco_trans_1"/>
</dbReference>
<dbReference type="SUPFAM" id="SSF53756">
    <property type="entry name" value="UDP-Glycosyltransferase/glycogen phosphorylase"/>
    <property type="match status" value="1"/>
</dbReference>
<feature type="domain" description="Glycosyl transferase family 1" evidence="1">
    <location>
        <begin position="174"/>
        <end position="320"/>
    </location>
</feature>
<dbReference type="Proteomes" id="UP000282322">
    <property type="component" value="Unassembled WGS sequence"/>
</dbReference>
<dbReference type="EMBL" id="RRCH01000028">
    <property type="protein sequence ID" value="RRJ29468.1"/>
    <property type="molecule type" value="Genomic_DNA"/>
</dbReference>
<comment type="caution">
    <text evidence="3">The sequence shown here is derived from an EMBL/GenBank/DDBJ whole genome shotgun (WGS) entry which is preliminary data.</text>
</comment>
<dbReference type="Pfam" id="PF13439">
    <property type="entry name" value="Glyco_transf_4"/>
    <property type="match status" value="1"/>
</dbReference>
<evidence type="ECO:0000313" key="3">
    <source>
        <dbReference type="EMBL" id="RRJ29468.1"/>
    </source>
</evidence>
<dbReference type="Pfam" id="PF00534">
    <property type="entry name" value="Glycos_transf_1"/>
    <property type="match status" value="1"/>
</dbReference>
<evidence type="ECO:0000259" key="2">
    <source>
        <dbReference type="Pfam" id="PF13439"/>
    </source>
</evidence>
<dbReference type="CDD" id="cd03801">
    <property type="entry name" value="GT4_PimA-like"/>
    <property type="match status" value="1"/>
</dbReference>
<reference evidence="3 4" key="1">
    <citation type="submission" date="2018-11" db="EMBL/GenBank/DDBJ databases">
        <title>Taxonoimc description of Halomarina strain SPP-AMP-1.</title>
        <authorList>
            <person name="Pal Y."/>
            <person name="Srinivasana K."/>
            <person name="Verma A."/>
            <person name="Kumar P."/>
        </authorList>
    </citation>
    <scope>NUCLEOTIDE SEQUENCE [LARGE SCALE GENOMIC DNA]</scope>
    <source>
        <strain evidence="3 4">SPP-AMP-1</strain>
    </source>
</reference>
<feature type="domain" description="Glycosyltransferase subfamily 4-like N-terminal" evidence="2">
    <location>
        <begin position="21"/>
        <end position="158"/>
    </location>
</feature>
<name>A0A3P3R8U8_9EURY</name>
<protein>
    <submittedName>
        <fullName evidence="3">Glycosyltransferase family 4 protein</fullName>
    </submittedName>
</protein>
<dbReference type="GO" id="GO:0016757">
    <property type="term" value="F:glycosyltransferase activity"/>
    <property type="evidence" value="ECO:0007669"/>
    <property type="project" value="InterPro"/>
</dbReference>